<dbReference type="OrthoDB" id="5390271at2759"/>
<evidence type="ECO:0000256" key="1">
    <source>
        <dbReference type="SAM" id="MobiDB-lite"/>
    </source>
</evidence>
<feature type="region of interest" description="Disordered" evidence="1">
    <location>
        <begin position="1"/>
        <end position="20"/>
    </location>
</feature>
<name>A0A3D8Q3Q9_9HELO</name>
<organism evidence="2 3">
    <name type="scientific">Coleophoma crateriformis</name>
    <dbReference type="NCBI Taxonomy" id="565419"/>
    <lineage>
        <taxon>Eukaryota</taxon>
        <taxon>Fungi</taxon>
        <taxon>Dikarya</taxon>
        <taxon>Ascomycota</taxon>
        <taxon>Pezizomycotina</taxon>
        <taxon>Leotiomycetes</taxon>
        <taxon>Helotiales</taxon>
        <taxon>Dermateaceae</taxon>
        <taxon>Coleophoma</taxon>
    </lineage>
</organism>
<dbReference type="InterPro" id="IPR011990">
    <property type="entry name" value="TPR-like_helical_dom_sf"/>
</dbReference>
<sequence length="148" mass="16927">MANLAVTYSQQGRQDEAEPLKKRVMEISKEKLGEDHPDTLTSMANLAETYRNQGRWDKAEELGLQNQGRWDEAEELELQVMEIPNLAETYRNQGRWDEAEELDLQVMDSRSRPGYTPMDFERASPKLVTLVSGAGRGHLEKTGNMDAW</sequence>
<dbReference type="PANTHER" id="PTHR46082">
    <property type="entry name" value="ATP/GTP-BINDING PROTEIN-RELATED"/>
    <property type="match status" value="1"/>
</dbReference>
<gene>
    <name evidence="2" type="ORF">BP5796_13134</name>
</gene>
<dbReference type="PANTHER" id="PTHR46082:SF11">
    <property type="entry name" value="AAA+ ATPASE DOMAIN-CONTAINING PROTEIN-RELATED"/>
    <property type="match status" value="1"/>
</dbReference>
<feature type="compositionally biased region" description="Polar residues" evidence="1">
    <location>
        <begin position="1"/>
        <end position="12"/>
    </location>
</feature>
<protein>
    <recommendedName>
        <fullName evidence="4">Kinesin light chain</fullName>
    </recommendedName>
</protein>
<dbReference type="InterPro" id="IPR053137">
    <property type="entry name" value="NLR-like"/>
</dbReference>
<dbReference type="Pfam" id="PF13176">
    <property type="entry name" value="TPR_7"/>
    <property type="match status" value="1"/>
</dbReference>
<dbReference type="InterPro" id="IPR019734">
    <property type="entry name" value="TPR_rpt"/>
</dbReference>
<accession>A0A3D8Q3Q9</accession>
<keyword evidence="3" id="KW-1185">Reference proteome</keyword>
<evidence type="ECO:0000313" key="2">
    <source>
        <dbReference type="EMBL" id="RDW56493.1"/>
    </source>
</evidence>
<evidence type="ECO:0000313" key="3">
    <source>
        <dbReference type="Proteomes" id="UP000256328"/>
    </source>
</evidence>
<dbReference type="Proteomes" id="UP000256328">
    <property type="component" value="Unassembled WGS sequence"/>
</dbReference>
<reference evidence="2 3" key="1">
    <citation type="journal article" date="2018" name="IMA Fungus">
        <title>IMA Genome-F 9: Draft genome sequence of Annulohypoxylon stygium, Aspergillus mulundensis, Berkeleyomyces basicola (syn. Thielaviopsis basicola), Ceratocystis smalleyi, two Cercospora beticola strains, Coleophoma cylindrospora, Fusarium fracticaudum, Phialophora cf. hyalina, and Morchella septimelata.</title>
        <authorList>
            <person name="Wingfield B.D."/>
            <person name="Bills G.F."/>
            <person name="Dong Y."/>
            <person name="Huang W."/>
            <person name="Nel W.J."/>
            <person name="Swalarsk-Parry B.S."/>
            <person name="Vaghefi N."/>
            <person name="Wilken P.M."/>
            <person name="An Z."/>
            <person name="de Beer Z.W."/>
            <person name="De Vos L."/>
            <person name="Chen L."/>
            <person name="Duong T.A."/>
            <person name="Gao Y."/>
            <person name="Hammerbacher A."/>
            <person name="Kikkert J.R."/>
            <person name="Li Y."/>
            <person name="Li H."/>
            <person name="Li K."/>
            <person name="Li Q."/>
            <person name="Liu X."/>
            <person name="Ma X."/>
            <person name="Naidoo K."/>
            <person name="Pethybridge S.J."/>
            <person name="Sun J."/>
            <person name="Steenkamp E.T."/>
            <person name="van der Nest M.A."/>
            <person name="van Wyk S."/>
            <person name="Wingfield M.J."/>
            <person name="Xiong C."/>
            <person name="Yue Q."/>
            <person name="Zhang X."/>
        </authorList>
    </citation>
    <scope>NUCLEOTIDE SEQUENCE [LARGE SCALE GENOMIC DNA]</scope>
    <source>
        <strain evidence="2 3">BP5796</strain>
    </source>
</reference>
<comment type="caution">
    <text evidence="2">The sequence shown here is derived from an EMBL/GenBank/DDBJ whole genome shotgun (WGS) entry which is preliminary data.</text>
</comment>
<evidence type="ECO:0008006" key="4">
    <source>
        <dbReference type="Google" id="ProtNLM"/>
    </source>
</evidence>
<dbReference type="EMBL" id="PDLN01000026">
    <property type="protein sequence ID" value="RDW56493.1"/>
    <property type="molecule type" value="Genomic_DNA"/>
</dbReference>
<dbReference type="AlphaFoldDB" id="A0A3D8Q3Q9"/>
<proteinExistence type="predicted"/>
<dbReference type="Pfam" id="PF13424">
    <property type="entry name" value="TPR_12"/>
    <property type="match status" value="1"/>
</dbReference>
<dbReference type="SUPFAM" id="SSF48452">
    <property type="entry name" value="TPR-like"/>
    <property type="match status" value="1"/>
</dbReference>
<dbReference type="Gene3D" id="1.25.40.10">
    <property type="entry name" value="Tetratricopeptide repeat domain"/>
    <property type="match status" value="2"/>
</dbReference>